<organism evidence="2 3">
    <name type="scientific">Rubrobacter taiwanensis</name>
    <dbReference type="NCBI Taxonomy" id="185139"/>
    <lineage>
        <taxon>Bacteria</taxon>
        <taxon>Bacillati</taxon>
        <taxon>Actinomycetota</taxon>
        <taxon>Rubrobacteria</taxon>
        <taxon>Rubrobacterales</taxon>
        <taxon>Rubrobacteraceae</taxon>
        <taxon>Rubrobacter</taxon>
    </lineage>
</organism>
<keyword evidence="3" id="KW-1185">Reference proteome</keyword>
<dbReference type="RefSeq" id="WP_132687850.1">
    <property type="nucleotide sequence ID" value="NZ_SKBU01000005.1"/>
</dbReference>
<gene>
    <name evidence="2" type="ORF">E0L93_02095</name>
</gene>
<dbReference type="AlphaFoldDB" id="A0A4R1BRD9"/>
<keyword evidence="1" id="KW-1133">Transmembrane helix</keyword>
<dbReference type="Proteomes" id="UP000295244">
    <property type="component" value="Unassembled WGS sequence"/>
</dbReference>
<reference evidence="2 3" key="1">
    <citation type="submission" date="2019-03" db="EMBL/GenBank/DDBJ databases">
        <title>Whole genome sequence of a novel Rubrobacter taiwanensis strain, isolated from Yellowstone National Park.</title>
        <authorList>
            <person name="Freed S."/>
            <person name="Ramaley R.F."/>
            <person name="Kyndt J.A."/>
        </authorList>
    </citation>
    <scope>NUCLEOTIDE SEQUENCE [LARGE SCALE GENOMIC DNA]</scope>
    <source>
        <strain evidence="2 3">Yellowstone</strain>
    </source>
</reference>
<protein>
    <submittedName>
        <fullName evidence="2">Uncharacterized protein</fullName>
    </submittedName>
</protein>
<feature type="transmembrane region" description="Helical" evidence="1">
    <location>
        <begin position="12"/>
        <end position="37"/>
    </location>
</feature>
<keyword evidence="1" id="KW-0472">Membrane</keyword>
<dbReference type="EMBL" id="SKBU01000005">
    <property type="protein sequence ID" value="TCJ20201.1"/>
    <property type="molecule type" value="Genomic_DNA"/>
</dbReference>
<evidence type="ECO:0000313" key="3">
    <source>
        <dbReference type="Proteomes" id="UP000295244"/>
    </source>
</evidence>
<sequence>MEPEPARDFGPAAGGLVAGITLAVILAAVAFSVWLVIYTAWVHDAGGGAFALAFAVLSAKAALSWLSWHGGSRRKRL</sequence>
<name>A0A4R1BRD9_9ACTN</name>
<evidence type="ECO:0000256" key="1">
    <source>
        <dbReference type="SAM" id="Phobius"/>
    </source>
</evidence>
<proteinExistence type="predicted"/>
<accession>A0A4R1BRD9</accession>
<evidence type="ECO:0000313" key="2">
    <source>
        <dbReference type="EMBL" id="TCJ20201.1"/>
    </source>
</evidence>
<feature type="transmembrane region" description="Helical" evidence="1">
    <location>
        <begin position="49"/>
        <end position="68"/>
    </location>
</feature>
<comment type="caution">
    <text evidence="2">The sequence shown here is derived from an EMBL/GenBank/DDBJ whole genome shotgun (WGS) entry which is preliminary data.</text>
</comment>
<keyword evidence="1" id="KW-0812">Transmembrane</keyword>